<keyword evidence="4" id="KW-0808">Transferase</keyword>
<dbReference type="PANTHER" id="PTHR46111">
    <property type="entry name" value="RIBOSOMAL RNA SMALL SUBUNIT METHYLTRANSFERASE I"/>
    <property type="match status" value="1"/>
</dbReference>
<accession>A0AA35T979</accession>
<dbReference type="InterPro" id="IPR014777">
    <property type="entry name" value="4pyrrole_Mease_sub1"/>
</dbReference>
<reference evidence="7" key="1">
    <citation type="submission" date="2023-03" db="EMBL/GenBank/DDBJ databases">
        <authorList>
            <person name="Steffen K."/>
            <person name="Cardenas P."/>
        </authorList>
    </citation>
    <scope>NUCLEOTIDE SEQUENCE</scope>
</reference>
<dbReference type="InterPro" id="IPR014776">
    <property type="entry name" value="4pyrrole_Mease_sub2"/>
</dbReference>
<evidence type="ECO:0000256" key="3">
    <source>
        <dbReference type="ARBA" id="ARBA00022603"/>
    </source>
</evidence>
<dbReference type="Gene3D" id="3.40.1010.10">
    <property type="entry name" value="Cobalt-precorrin-4 Transmethylase, Domain 1"/>
    <property type="match status" value="1"/>
</dbReference>
<evidence type="ECO:0000256" key="4">
    <source>
        <dbReference type="ARBA" id="ARBA00022679"/>
    </source>
</evidence>
<dbReference type="SUPFAM" id="SSF53790">
    <property type="entry name" value="Tetrapyrrole methylase"/>
    <property type="match status" value="1"/>
</dbReference>
<evidence type="ECO:0000259" key="6">
    <source>
        <dbReference type="Pfam" id="PF00590"/>
    </source>
</evidence>
<dbReference type="FunFam" id="3.30.950.10:FF:000002">
    <property type="entry name" value="Ribosomal RNA small subunit methyltransferase I"/>
    <property type="match status" value="1"/>
</dbReference>
<dbReference type="InterPro" id="IPR000878">
    <property type="entry name" value="4pyrrol_Mease"/>
</dbReference>
<dbReference type="Gene3D" id="3.30.950.10">
    <property type="entry name" value="Methyltransferase, Cobalt-precorrin-4 Transmethylase, Domain 2"/>
    <property type="match status" value="1"/>
</dbReference>
<evidence type="ECO:0000313" key="7">
    <source>
        <dbReference type="EMBL" id="CAI8044075.1"/>
    </source>
</evidence>
<keyword evidence="1" id="KW-0963">Cytoplasm</keyword>
<dbReference type="NCBIfam" id="TIGR00096">
    <property type="entry name" value="16S rRNA (cytidine(1402)-2'-O)-methyltransferase"/>
    <property type="match status" value="1"/>
</dbReference>
<dbReference type="AlphaFoldDB" id="A0AA35T979"/>
<dbReference type="InterPro" id="IPR035996">
    <property type="entry name" value="4pyrrol_Methylase_sf"/>
</dbReference>
<name>A0AA35T979_GEOBA</name>
<dbReference type="EMBL" id="CASHTH010003372">
    <property type="protein sequence ID" value="CAI8044075.1"/>
    <property type="molecule type" value="Genomic_DNA"/>
</dbReference>
<dbReference type="Pfam" id="PF00590">
    <property type="entry name" value="TP_methylase"/>
    <property type="match status" value="1"/>
</dbReference>
<dbReference type="InterPro" id="IPR008189">
    <property type="entry name" value="rRNA_ssu_MeTfrase_I"/>
</dbReference>
<dbReference type="PIRSF" id="PIRSF005917">
    <property type="entry name" value="MTase_YraL"/>
    <property type="match status" value="1"/>
</dbReference>
<keyword evidence="2" id="KW-0698">rRNA processing</keyword>
<dbReference type="PANTHER" id="PTHR46111:SF1">
    <property type="entry name" value="RIBOSOMAL RNA SMALL SUBUNIT METHYLTRANSFERASE I"/>
    <property type="match status" value="1"/>
</dbReference>
<dbReference type="GO" id="GO:0006364">
    <property type="term" value="P:rRNA processing"/>
    <property type="evidence" value="ECO:0007669"/>
    <property type="project" value="UniProtKB-KW"/>
</dbReference>
<dbReference type="GO" id="GO:0008168">
    <property type="term" value="F:methyltransferase activity"/>
    <property type="evidence" value="ECO:0007669"/>
    <property type="project" value="UniProtKB-KW"/>
</dbReference>
<dbReference type="CDD" id="cd11648">
    <property type="entry name" value="RsmI"/>
    <property type="match status" value="1"/>
</dbReference>
<evidence type="ECO:0000256" key="2">
    <source>
        <dbReference type="ARBA" id="ARBA00022552"/>
    </source>
</evidence>
<feature type="domain" description="Tetrapyrrole methylase" evidence="6">
    <location>
        <begin position="3"/>
        <end position="172"/>
    </location>
</feature>
<organism evidence="7 8">
    <name type="scientific">Geodia barretti</name>
    <name type="common">Barrett's horny sponge</name>
    <dbReference type="NCBI Taxonomy" id="519541"/>
    <lineage>
        <taxon>Eukaryota</taxon>
        <taxon>Metazoa</taxon>
        <taxon>Porifera</taxon>
        <taxon>Demospongiae</taxon>
        <taxon>Heteroscleromorpha</taxon>
        <taxon>Tetractinellida</taxon>
        <taxon>Astrophorina</taxon>
        <taxon>Geodiidae</taxon>
        <taxon>Geodia</taxon>
    </lineage>
</organism>
<protein>
    <submittedName>
        <fullName evidence="7">Ribosomal RNA small subunit methyltransferase I</fullName>
    </submittedName>
</protein>
<comment type="caution">
    <text evidence="7">The sequence shown here is derived from an EMBL/GenBank/DDBJ whole genome shotgun (WGS) entry which is preliminary data.</text>
</comment>
<proteinExistence type="predicted"/>
<dbReference type="GO" id="GO:0032259">
    <property type="term" value="P:methylation"/>
    <property type="evidence" value="ECO:0007669"/>
    <property type="project" value="UniProtKB-KW"/>
</dbReference>
<keyword evidence="8" id="KW-1185">Reference proteome</keyword>
<keyword evidence="3 7" id="KW-0489">Methyltransferase</keyword>
<evidence type="ECO:0000313" key="8">
    <source>
        <dbReference type="Proteomes" id="UP001174909"/>
    </source>
</evidence>
<evidence type="ECO:0000256" key="1">
    <source>
        <dbReference type="ARBA" id="ARBA00022490"/>
    </source>
</evidence>
<evidence type="ECO:0000256" key="5">
    <source>
        <dbReference type="ARBA" id="ARBA00022691"/>
    </source>
</evidence>
<gene>
    <name evidence="7" type="ORF">GBAR_LOCUS24464</name>
</gene>
<dbReference type="Proteomes" id="UP001174909">
    <property type="component" value="Unassembled WGS sequence"/>
</dbReference>
<keyword evidence="5" id="KW-0949">S-adenosyl-L-methionine</keyword>
<sequence length="253" mass="27645">MIAAEDTRVTRKLLSHYDIHSRLTSFNEHNQSARLPELLTILQANDVALVCDAGTPGVNDPGRALVQSASDKGIEVVVIPGASAVTSAVAVSGLVEEAFFYLGFLPRKKGERKALLASLALENRPTISFESPRRLQQSLKDILETIGDRRIAVCREMTKLHEEVFRGTVSEAIEHFEQPRGEFTLVIEGKATGKQDDTDAEELALSLLDGLRVQGAGARHAVEHVTAVTGLSRRQVYRMWLDGIASTHHSGTQ</sequence>